<dbReference type="RefSeq" id="WP_317519383.1">
    <property type="nucleotide sequence ID" value="NZ_JASGOQ010000001.1"/>
</dbReference>
<dbReference type="Pfam" id="PF08878">
    <property type="entry name" value="HamA"/>
    <property type="match status" value="1"/>
</dbReference>
<proteinExistence type="predicted"/>
<dbReference type="Proteomes" id="UP001187859">
    <property type="component" value="Unassembled WGS sequence"/>
</dbReference>
<reference evidence="2" key="1">
    <citation type="submission" date="2023-05" db="EMBL/GenBank/DDBJ databases">
        <title>Colonisation of extended spectrum b-lactamase- and carbapenemase-producing bacteria on hospital surfaces from low- and middle-income countries.</title>
        <authorList>
            <person name="Nieto-Rosado M."/>
            <person name="Sands K."/>
            <person name="Iregbu K."/>
            <person name="Zahra R."/>
            <person name="Mazarati J.B."/>
            <person name="Mehtar S."/>
            <person name="Barnards-Group B."/>
            <person name="Walsh T.R."/>
        </authorList>
    </citation>
    <scope>NUCLEOTIDE SEQUENCE</scope>
    <source>
        <strain evidence="2">PP-E493</strain>
    </source>
</reference>
<protein>
    <submittedName>
        <fullName evidence="2">DUF1837 domain-containing protein</fullName>
    </submittedName>
</protein>
<accession>A0AAE4PV78</accession>
<feature type="domain" description="Anti-bacteriophage protein A/HamA C-terminal" evidence="1">
    <location>
        <begin position="4"/>
        <end position="266"/>
    </location>
</feature>
<gene>
    <name evidence="2" type="ORF">QM089_00625</name>
</gene>
<dbReference type="EMBL" id="JASGOQ010000001">
    <property type="protein sequence ID" value="MDV5388798.1"/>
    <property type="molecule type" value="Genomic_DNA"/>
</dbReference>
<dbReference type="AlphaFoldDB" id="A0AAE4PV78"/>
<organism evidence="2 3">
    <name type="scientific">Shewanella xiamenensis</name>
    <dbReference type="NCBI Taxonomy" id="332186"/>
    <lineage>
        <taxon>Bacteria</taxon>
        <taxon>Pseudomonadati</taxon>
        <taxon>Pseudomonadota</taxon>
        <taxon>Gammaproteobacteria</taxon>
        <taxon>Alteromonadales</taxon>
        <taxon>Shewanellaceae</taxon>
        <taxon>Shewanella</taxon>
    </lineage>
</organism>
<dbReference type="InterPro" id="IPR014976">
    <property type="entry name" value="AbpA_HamA_C"/>
</dbReference>
<sequence length="270" mass="31149">MSHFAVEFGFDYKFLQENLLDPLIDFSLSRAVKAEFKDKPGTLSKKAREKFIDYIRNKGELGELILYSFLETHLKAPKILSKLELKTSTSHYVNGADGVHFLKLENGNYQLIFGESKTEIGITKGITDAFKSIYEFKNEINTNGKKKSGLPYEKSLISDHLGNETFSEDEKRLIKSIIYPSRDSDFDVDDAFGIFIGYEITISDADKKLSNSDFREKIKNDIKNEVKNKFDHITKKIEEHKLYGHNFYIYILPITELNDTRMKIQKGITE</sequence>
<evidence type="ECO:0000313" key="3">
    <source>
        <dbReference type="Proteomes" id="UP001187859"/>
    </source>
</evidence>
<name>A0AAE4PV78_9GAMM</name>
<evidence type="ECO:0000313" key="2">
    <source>
        <dbReference type="EMBL" id="MDV5388798.1"/>
    </source>
</evidence>
<comment type="caution">
    <text evidence="2">The sequence shown here is derived from an EMBL/GenBank/DDBJ whole genome shotgun (WGS) entry which is preliminary data.</text>
</comment>
<evidence type="ECO:0000259" key="1">
    <source>
        <dbReference type="Pfam" id="PF08878"/>
    </source>
</evidence>